<keyword evidence="4" id="KW-1185">Reference proteome</keyword>
<keyword evidence="1" id="KW-0812">Transmembrane</keyword>
<feature type="transmembrane region" description="Helical" evidence="1">
    <location>
        <begin position="105"/>
        <end position="124"/>
    </location>
</feature>
<feature type="transmembrane region" description="Helical" evidence="1">
    <location>
        <begin position="180"/>
        <end position="201"/>
    </location>
</feature>
<feature type="domain" description="Urease accessory protein UreH-like transmembrane" evidence="2">
    <location>
        <begin position="60"/>
        <end position="258"/>
    </location>
</feature>
<evidence type="ECO:0000259" key="2">
    <source>
        <dbReference type="Pfam" id="PF13386"/>
    </source>
</evidence>
<organism evidence="3 4">
    <name type="scientific">Methylococcus geothermalis</name>
    <dbReference type="NCBI Taxonomy" id="2681310"/>
    <lineage>
        <taxon>Bacteria</taxon>
        <taxon>Pseudomonadati</taxon>
        <taxon>Pseudomonadota</taxon>
        <taxon>Gammaproteobacteria</taxon>
        <taxon>Methylococcales</taxon>
        <taxon>Methylococcaceae</taxon>
        <taxon>Methylococcus</taxon>
    </lineage>
</organism>
<proteinExistence type="predicted"/>
<dbReference type="AlphaFoldDB" id="A0A858Q644"/>
<feature type="transmembrane region" description="Helical" evidence="1">
    <location>
        <begin position="130"/>
        <end position="151"/>
    </location>
</feature>
<accession>A0A858Q644</accession>
<dbReference type="Pfam" id="PF13386">
    <property type="entry name" value="DsbD_2"/>
    <property type="match status" value="1"/>
</dbReference>
<sequence>MNSTNAANRQSIASPSAWLRRPGAIVLGILGVILILFLDERMGALAQMPTLGRDMNYWLLFVTGLLTGFHCVGMCGALVLAYATQPGSGGKPSPLSHLLYGTGKTLSYTTIGAVFGLIGSIFSFSPVLRGAIGIAAGLFLILFSLGMLRWVPALSHFQIKTPGFLLRFIGTQSRQSHSPFVIGLLNGLMIICGPLQAMYIMAAGTGSPVEGALLMFFFGLGTLPVMLSFGWFAALISAGLKPKLVRFSGVIVLILGILMVNRGLKASESGFDFHSLLVGLSGFTESRWGFVLATPDAPMPQDLSGMHHNH</sequence>
<feature type="transmembrane region" description="Helical" evidence="1">
    <location>
        <begin position="244"/>
        <end position="264"/>
    </location>
</feature>
<dbReference type="EMBL" id="CP046565">
    <property type="protein sequence ID" value="QJD29310.1"/>
    <property type="molecule type" value="Genomic_DNA"/>
</dbReference>
<dbReference type="PANTHER" id="PTHR42208:SF1">
    <property type="entry name" value="HEAVY METAL TRANSPORTER"/>
    <property type="match status" value="1"/>
</dbReference>
<gene>
    <name evidence="3" type="ORF">GNH96_04580</name>
</gene>
<dbReference type="KEGG" id="metu:GNH96_04580"/>
<reference evidence="4" key="1">
    <citation type="submission" date="2019-12" db="EMBL/GenBank/DDBJ databases">
        <authorList>
            <person name="Awala S.I."/>
            <person name="Rhee S.K."/>
        </authorList>
    </citation>
    <scope>NUCLEOTIDE SEQUENCE [LARGE SCALE GENOMIC DNA]</scope>
    <source>
        <strain evidence="4">IM1</strain>
    </source>
</reference>
<evidence type="ECO:0000313" key="4">
    <source>
        <dbReference type="Proteomes" id="UP000503004"/>
    </source>
</evidence>
<dbReference type="RefSeq" id="WP_169602601.1">
    <property type="nucleotide sequence ID" value="NZ_CP046565.1"/>
</dbReference>
<dbReference type="InterPro" id="IPR039447">
    <property type="entry name" value="UreH-like_TM_dom"/>
</dbReference>
<dbReference type="Proteomes" id="UP000503004">
    <property type="component" value="Chromosome"/>
</dbReference>
<protein>
    <submittedName>
        <fullName evidence="3">Sulfite exporter TauE/SafE family protein</fullName>
    </submittedName>
</protein>
<feature type="transmembrane region" description="Helical" evidence="1">
    <location>
        <begin position="21"/>
        <end position="38"/>
    </location>
</feature>
<dbReference type="PANTHER" id="PTHR42208">
    <property type="entry name" value="HEAVY METAL TRANSPORTER-RELATED"/>
    <property type="match status" value="1"/>
</dbReference>
<feature type="transmembrane region" description="Helical" evidence="1">
    <location>
        <begin position="58"/>
        <end position="84"/>
    </location>
</feature>
<name>A0A858Q644_9GAMM</name>
<evidence type="ECO:0000256" key="1">
    <source>
        <dbReference type="SAM" id="Phobius"/>
    </source>
</evidence>
<keyword evidence="1" id="KW-1133">Transmembrane helix</keyword>
<evidence type="ECO:0000313" key="3">
    <source>
        <dbReference type="EMBL" id="QJD29310.1"/>
    </source>
</evidence>
<keyword evidence="1" id="KW-0472">Membrane</keyword>
<feature type="transmembrane region" description="Helical" evidence="1">
    <location>
        <begin position="213"/>
        <end position="237"/>
    </location>
</feature>